<dbReference type="InterPro" id="IPR036187">
    <property type="entry name" value="DNA_mismatch_repair_MutS_sf"/>
</dbReference>
<dbReference type="PANTHER" id="PTHR11361:SF148">
    <property type="entry name" value="DNA MISMATCH REPAIR PROTEIN MSH6"/>
    <property type="match status" value="1"/>
</dbReference>
<evidence type="ECO:0000256" key="6">
    <source>
        <dbReference type="RuleBase" id="RU003756"/>
    </source>
</evidence>
<keyword evidence="6" id="KW-0234">DNA repair</keyword>
<dbReference type="InterPro" id="IPR007695">
    <property type="entry name" value="DNA_mismatch_repair_MutS-lik_N"/>
</dbReference>
<dbReference type="Gene3D" id="3.40.1170.10">
    <property type="entry name" value="DNA repair protein MutS, domain I"/>
    <property type="match status" value="1"/>
</dbReference>
<dbReference type="EMBL" id="CAMPGE010018188">
    <property type="protein sequence ID" value="CAI2376627.1"/>
    <property type="molecule type" value="Genomic_DNA"/>
</dbReference>
<comment type="similarity">
    <text evidence="1 6">Belongs to the DNA mismatch repair MutS family.</text>
</comment>
<dbReference type="InterPro" id="IPR000432">
    <property type="entry name" value="DNA_mismatch_repair_MutS_C"/>
</dbReference>
<dbReference type="Pfam" id="PF00488">
    <property type="entry name" value="MutS_V"/>
    <property type="match status" value="1"/>
</dbReference>
<dbReference type="Gene3D" id="3.30.420.110">
    <property type="entry name" value="MutS, connector domain"/>
    <property type="match status" value="1"/>
</dbReference>
<dbReference type="Proteomes" id="UP001295684">
    <property type="component" value="Unassembled WGS sequence"/>
</dbReference>
<dbReference type="SMART" id="SM00533">
    <property type="entry name" value="MUTSd"/>
    <property type="match status" value="1"/>
</dbReference>
<dbReference type="GO" id="GO:0005524">
    <property type="term" value="F:ATP binding"/>
    <property type="evidence" value="ECO:0007669"/>
    <property type="project" value="UniProtKB-KW"/>
</dbReference>
<dbReference type="SUPFAM" id="SSF52540">
    <property type="entry name" value="P-loop containing nucleoside triphosphate hydrolases"/>
    <property type="match status" value="1"/>
</dbReference>
<proteinExistence type="inferred from homology"/>
<dbReference type="SUPFAM" id="SSF53150">
    <property type="entry name" value="DNA repair protein MutS, domain II"/>
    <property type="match status" value="1"/>
</dbReference>
<dbReference type="PIRSF" id="PIRSF037677">
    <property type="entry name" value="DNA_mis_repair_Msh6"/>
    <property type="match status" value="1"/>
</dbReference>
<dbReference type="InterPro" id="IPR027417">
    <property type="entry name" value="P-loop_NTPase"/>
</dbReference>
<dbReference type="InterPro" id="IPR016151">
    <property type="entry name" value="DNA_mismatch_repair_MutS_N"/>
</dbReference>
<evidence type="ECO:0000259" key="7">
    <source>
        <dbReference type="PROSITE" id="PS00486"/>
    </source>
</evidence>
<keyword evidence="4" id="KW-0067">ATP-binding</keyword>
<evidence type="ECO:0000313" key="8">
    <source>
        <dbReference type="EMBL" id="CAI2376627.1"/>
    </source>
</evidence>
<dbReference type="PROSITE" id="PS00486">
    <property type="entry name" value="DNA_MISMATCH_REPAIR_2"/>
    <property type="match status" value="1"/>
</dbReference>
<keyword evidence="5 6" id="KW-0238">DNA-binding</keyword>
<evidence type="ECO:0000256" key="2">
    <source>
        <dbReference type="ARBA" id="ARBA00022741"/>
    </source>
</evidence>
<dbReference type="Pfam" id="PF01624">
    <property type="entry name" value="MutS_I"/>
    <property type="match status" value="1"/>
</dbReference>
<dbReference type="InterPro" id="IPR007696">
    <property type="entry name" value="DNA_mismatch_repair_MutS_core"/>
</dbReference>
<dbReference type="Pfam" id="PF05188">
    <property type="entry name" value="MutS_II"/>
    <property type="match status" value="1"/>
</dbReference>
<keyword evidence="2 6" id="KW-0547">Nucleotide-binding</keyword>
<dbReference type="Gene3D" id="1.10.1420.10">
    <property type="match status" value="2"/>
</dbReference>
<dbReference type="Pfam" id="PF05190">
    <property type="entry name" value="MutS_IV"/>
    <property type="match status" value="1"/>
</dbReference>
<organism evidence="8 9">
    <name type="scientific">Euplotes crassus</name>
    <dbReference type="NCBI Taxonomy" id="5936"/>
    <lineage>
        <taxon>Eukaryota</taxon>
        <taxon>Sar</taxon>
        <taxon>Alveolata</taxon>
        <taxon>Ciliophora</taxon>
        <taxon>Intramacronucleata</taxon>
        <taxon>Spirotrichea</taxon>
        <taxon>Hypotrichia</taxon>
        <taxon>Euplotida</taxon>
        <taxon>Euplotidae</taxon>
        <taxon>Moneuplotes</taxon>
    </lineage>
</organism>
<gene>
    <name evidence="8" type="ORF">ECRASSUSDP1_LOCUS17997</name>
</gene>
<dbReference type="GO" id="GO:0032301">
    <property type="term" value="C:MutSalpha complex"/>
    <property type="evidence" value="ECO:0007669"/>
    <property type="project" value="TreeGrafter"/>
</dbReference>
<dbReference type="GO" id="GO:0006298">
    <property type="term" value="P:mismatch repair"/>
    <property type="evidence" value="ECO:0007669"/>
    <property type="project" value="InterPro"/>
</dbReference>
<dbReference type="InterPro" id="IPR045076">
    <property type="entry name" value="MutS"/>
</dbReference>
<dbReference type="InterPro" id="IPR007861">
    <property type="entry name" value="DNA_mismatch_repair_MutS_clamp"/>
</dbReference>
<dbReference type="SUPFAM" id="SSF48334">
    <property type="entry name" value="DNA repair protein MutS, domain III"/>
    <property type="match status" value="1"/>
</dbReference>
<dbReference type="GO" id="GO:0140664">
    <property type="term" value="F:ATP-dependent DNA damage sensor activity"/>
    <property type="evidence" value="ECO:0007669"/>
    <property type="project" value="InterPro"/>
</dbReference>
<keyword evidence="9" id="KW-1185">Reference proteome</keyword>
<dbReference type="AlphaFoldDB" id="A0AAD2D1M4"/>
<evidence type="ECO:0000256" key="3">
    <source>
        <dbReference type="ARBA" id="ARBA00022763"/>
    </source>
</evidence>
<sequence>MMDKNQRRPDEEGYDPSTLHIPPKSFKKLTQYYKIYWDIKKDHFDKVVCFGSTLWYFVYYHDVEIIEKLIKKPMKTYFGAQGFHMKDKDFYFDILTKSGYKVVVVDQIENCEMMKDRIHQEADKGKKRRFRTEVCKREISHIYSRGTYFNPNTSEDNNSTFDTQCILVFHFNSDTDEFGFTFFDISELKFYVGSFVDDTVMSKFRTLISRIRPVEIVCSDRFRYFNKMVNGFPVKPSFNFIKDRDFHFDPECRDIIEISIEHEERELPIIIEEILASENDNDPVIISLGNAFNYLESLKIAEVTLKLSEFSRYDHDSPTDHYCKHLIMDSQALENLEVFEVEAKNGKTTEGSLFSFLNKCTTKFGSRMLKNWIMAPLNDEERLEDRHNAVEWLFYHPGIVTEWQTLFKKIPDLEKVLTRIYKFSLENDPKRVYYSVGCYSKMNDFHRLLLNFEEIVEKLAKIFPLSKKIDSKRLSLLSRYQVKKIKIEPKSANPFLWDEEEETKQVCEPGSLPDIRKWIEGFKGIITWKKVGKNLIPEPKKGLSDAFDKANKKMDKIIANFDELLEKTKKQLKIEEITYHTESKIHKFQFEIPKSAAKKIPKGFSISSKNTQVIRYQNKDLISLNLQLENAEDALKEAFTPFLKKLLEKFYSKRKMWTDFLACISELDCLISLADISMNTKDMVKPIILKDSKQKIEIEQLRHPCVESKVAHFVPNDVCIGGETPFVHLITGPNMGGKSTLLRQTALAVILCQIGCFVPAKKCEMTLVDRIFTRIGANDRIMENKSTFFIEMEETKTIIEQCTPKSLVIMDELGRGTSTFDGYSIAHSVLSYQISKCECATLFTTHYHMLVDAFKSNPKVVPMKMSCVVNQDTGDVEFEYKFVKGYSEKSEGIFVAKMAKIPNKILEKAQLKSEMFRQKLKDLEVEFQLNI</sequence>
<evidence type="ECO:0000256" key="4">
    <source>
        <dbReference type="ARBA" id="ARBA00022840"/>
    </source>
</evidence>
<dbReference type="Gene3D" id="3.40.50.300">
    <property type="entry name" value="P-loop containing nucleotide triphosphate hydrolases"/>
    <property type="match status" value="1"/>
</dbReference>
<dbReference type="GO" id="GO:0030983">
    <property type="term" value="F:mismatched DNA binding"/>
    <property type="evidence" value="ECO:0007669"/>
    <property type="project" value="InterPro"/>
</dbReference>
<dbReference type="SMART" id="SM00534">
    <property type="entry name" value="MUTSac"/>
    <property type="match status" value="1"/>
</dbReference>
<accession>A0AAD2D1M4</accession>
<evidence type="ECO:0000256" key="5">
    <source>
        <dbReference type="ARBA" id="ARBA00023125"/>
    </source>
</evidence>
<dbReference type="InterPro" id="IPR017261">
    <property type="entry name" value="DNA_mismatch_repair_MutS/MSH"/>
</dbReference>
<evidence type="ECO:0000256" key="1">
    <source>
        <dbReference type="ARBA" id="ARBA00006271"/>
    </source>
</evidence>
<dbReference type="PANTHER" id="PTHR11361">
    <property type="entry name" value="DNA MISMATCH REPAIR PROTEIN MUTS FAMILY MEMBER"/>
    <property type="match status" value="1"/>
</dbReference>
<name>A0AAD2D1M4_EUPCR</name>
<reference evidence="8" key="1">
    <citation type="submission" date="2023-07" db="EMBL/GenBank/DDBJ databases">
        <authorList>
            <consortium name="AG Swart"/>
            <person name="Singh M."/>
            <person name="Singh A."/>
            <person name="Seah K."/>
            <person name="Emmerich C."/>
        </authorList>
    </citation>
    <scope>NUCLEOTIDE SEQUENCE</scope>
    <source>
        <strain evidence="8">DP1</strain>
    </source>
</reference>
<keyword evidence="3 6" id="KW-0227">DNA damage</keyword>
<dbReference type="Pfam" id="PF05192">
    <property type="entry name" value="MutS_III"/>
    <property type="match status" value="1"/>
</dbReference>
<comment type="function">
    <text evidence="6">Component of the post-replicative DNA mismatch repair system (MMR).</text>
</comment>
<feature type="domain" description="DNA mismatch repair proteins mutS family" evidence="7">
    <location>
        <begin position="806"/>
        <end position="822"/>
    </location>
</feature>
<protein>
    <recommendedName>
        <fullName evidence="7">DNA mismatch repair proteins mutS family domain-containing protein</fullName>
    </recommendedName>
</protein>
<dbReference type="InterPro" id="IPR036678">
    <property type="entry name" value="MutS_con_dom_sf"/>
</dbReference>
<evidence type="ECO:0000313" key="9">
    <source>
        <dbReference type="Proteomes" id="UP001295684"/>
    </source>
</evidence>
<dbReference type="SUPFAM" id="SSF55271">
    <property type="entry name" value="DNA repair protein MutS, domain I"/>
    <property type="match status" value="1"/>
</dbReference>
<dbReference type="InterPro" id="IPR007860">
    <property type="entry name" value="DNA_mmatch_repair_MutS_con_dom"/>
</dbReference>
<comment type="caution">
    <text evidence="8">The sequence shown here is derived from an EMBL/GenBank/DDBJ whole genome shotgun (WGS) entry which is preliminary data.</text>
</comment>